<evidence type="ECO:0000256" key="4">
    <source>
        <dbReference type="ARBA" id="ARBA00022840"/>
    </source>
</evidence>
<dbReference type="RefSeq" id="WP_113785056.1">
    <property type="nucleotide sequence ID" value="NZ_JAUDCH010000013.1"/>
</dbReference>
<dbReference type="PANTHER" id="PTHR30201">
    <property type="entry name" value="TRIPHOSPHORIBOSYL-DEPHOSPHO-COA SYNTHASE"/>
    <property type="match status" value="1"/>
</dbReference>
<dbReference type="GO" id="GO:0051191">
    <property type="term" value="P:prosthetic group biosynthetic process"/>
    <property type="evidence" value="ECO:0007669"/>
    <property type="project" value="TreeGrafter"/>
</dbReference>
<comment type="similarity">
    <text evidence="5">Belongs to the CitG/MdcB family.</text>
</comment>
<evidence type="ECO:0000256" key="5">
    <source>
        <dbReference type="HAMAP-Rule" id="MF_00397"/>
    </source>
</evidence>
<keyword evidence="2 5" id="KW-0808">Transferase</keyword>
<keyword evidence="4 5" id="KW-0067">ATP-binding</keyword>
<dbReference type="Proteomes" id="UP000252800">
    <property type="component" value="Unassembled WGS sequence"/>
</dbReference>
<evidence type="ECO:0000313" key="6">
    <source>
        <dbReference type="EMBL" id="RBR27891.1"/>
    </source>
</evidence>
<dbReference type="EC" id="2.4.2.52" evidence="5"/>
<dbReference type="EMBL" id="LEOY01000020">
    <property type="protein sequence ID" value="RBR27891.1"/>
    <property type="molecule type" value="Genomic_DNA"/>
</dbReference>
<evidence type="ECO:0000256" key="1">
    <source>
        <dbReference type="ARBA" id="ARBA00001210"/>
    </source>
</evidence>
<dbReference type="NCBIfam" id="TIGR03125">
    <property type="entry name" value="citrate_citG"/>
    <property type="match status" value="1"/>
</dbReference>
<dbReference type="Gene3D" id="1.10.4200.10">
    <property type="entry name" value="Triphosphoribosyl-dephospho-CoA protein"/>
    <property type="match status" value="1"/>
</dbReference>
<accession>A0A366SDW7</accession>
<dbReference type="AlphaFoldDB" id="A0A366SDW7"/>
<dbReference type="Pfam" id="PF01874">
    <property type="entry name" value="CitG"/>
    <property type="match status" value="1"/>
</dbReference>
<comment type="catalytic activity">
    <reaction evidence="1 5">
        <text>3'-dephospho-CoA + ATP = 2'-(5''-triphospho-alpha-D-ribosyl)-3'-dephospho-CoA + adenine</text>
        <dbReference type="Rhea" id="RHEA:15117"/>
        <dbReference type="ChEBI" id="CHEBI:16708"/>
        <dbReference type="ChEBI" id="CHEBI:30616"/>
        <dbReference type="ChEBI" id="CHEBI:57328"/>
        <dbReference type="ChEBI" id="CHEBI:61378"/>
        <dbReference type="EC" id="2.4.2.52"/>
    </reaction>
</comment>
<dbReference type="GO" id="GO:0046917">
    <property type="term" value="F:triphosphoribosyl-dephospho-CoA synthase activity"/>
    <property type="evidence" value="ECO:0007669"/>
    <property type="project" value="UniProtKB-UniRule"/>
</dbReference>
<protein>
    <recommendedName>
        <fullName evidence="5">Probable 2-(5''-triphosphoribosyl)-3'-dephosphocoenzyme-A synthase</fullName>
        <shortName evidence="5">2-(5''-triphosphoribosyl)-3'-dephospho-CoA synthase</shortName>
        <ecNumber evidence="5">2.4.2.52</ecNumber>
    </recommendedName>
</protein>
<proteinExistence type="inferred from homology"/>
<evidence type="ECO:0000256" key="3">
    <source>
        <dbReference type="ARBA" id="ARBA00022741"/>
    </source>
</evidence>
<keyword evidence="3 5" id="KW-0547">Nucleotide-binding</keyword>
<dbReference type="InterPro" id="IPR017551">
    <property type="entry name" value="TriPribosyl-deP-CoA_syn_CitG"/>
</dbReference>
<evidence type="ECO:0000256" key="2">
    <source>
        <dbReference type="ARBA" id="ARBA00022679"/>
    </source>
</evidence>
<reference evidence="6 7" key="1">
    <citation type="submission" date="2015-06" db="EMBL/GenBank/DDBJ databases">
        <title>The Genome Sequence of Enterococcus cecorum 170AEA1.</title>
        <authorList>
            <consortium name="The Broad Institute Genomics Platform"/>
            <consortium name="The Broad Institute Genome Sequencing Center for Infectious Disease"/>
            <person name="Earl A.M."/>
            <person name="Van Tyne D."/>
            <person name="Lebreton F."/>
            <person name="Saavedra J.T."/>
            <person name="Gilmore M.S."/>
            <person name="Manson McGuire A."/>
            <person name="Clock S."/>
            <person name="Crupain M."/>
            <person name="Rangan U."/>
            <person name="Young S."/>
            <person name="Abouelleil A."/>
            <person name="Cao P."/>
            <person name="Chapman S.B."/>
            <person name="Griggs A."/>
            <person name="Priest M."/>
            <person name="Shea T."/>
            <person name="Wortman J."/>
            <person name="Nusbaum C."/>
            <person name="Birren B."/>
        </authorList>
    </citation>
    <scope>NUCLEOTIDE SEQUENCE [LARGE SCALE GENOMIC DNA]</scope>
    <source>
        <strain evidence="6 7">170AEA1</strain>
    </source>
</reference>
<organism evidence="6 7">
    <name type="scientific">Enterococcus cecorum</name>
    <dbReference type="NCBI Taxonomy" id="44008"/>
    <lineage>
        <taxon>Bacteria</taxon>
        <taxon>Bacillati</taxon>
        <taxon>Bacillota</taxon>
        <taxon>Bacilli</taxon>
        <taxon>Lactobacillales</taxon>
        <taxon>Enterococcaceae</taxon>
        <taxon>Enterococcus</taxon>
    </lineage>
</organism>
<sequence>MSDVLLCLQKSAAKALMIEVQLAPKPGLVDRLDNGAHKDMNIFTFMESIFALQPYFYQYAYAGYYHQGSPRELFDKIRHIGQEAEKSMLDATNGINTHKGANFSFAIILSAIGNYLQKTKFSLKKIDKRRIRLYIQEMTHHLIEEDLKKSKNNTSLSNGEKLFLKYGITGIRGQAAMGYPDLFDYLLPYFYTHLPIKKESQLLRGLLFLMKNIEDSNLIHRGGITAWHTVQEEAQQISLIDDEKNFIESLTKYNKLLKNRYLSPGGSADILSLAIFWLIIEEQIILPLK</sequence>
<dbReference type="GO" id="GO:0005524">
    <property type="term" value="F:ATP binding"/>
    <property type="evidence" value="ECO:0007669"/>
    <property type="project" value="UniProtKB-KW"/>
</dbReference>
<name>A0A366SDW7_9ENTE</name>
<dbReference type="PANTHER" id="PTHR30201:SF2">
    <property type="entry name" value="2-(5''-TRIPHOSPHORIBOSYL)-3'-DEPHOSPHOCOENZYME-A SYNTHASE"/>
    <property type="match status" value="1"/>
</dbReference>
<gene>
    <name evidence="5" type="primary">citG</name>
    <name evidence="6" type="ORF">EB18_02001</name>
</gene>
<dbReference type="InterPro" id="IPR002736">
    <property type="entry name" value="CitG"/>
</dbReference>
<comment type="caution">
    <text evidence="6">The sequence shown here is derived from an EMBL/GenBank/DDBJ whole genome shotgun (WGS) entry which is preliminary data.</text>
</comment>
<dbReference type="HAMAP" id="MF_00397">
    <property type="entry name" value="CitG"/>
    <property type="match status" value="1"/>
</dbReference>
<evidence type="ECO:0000313" key="7">
    <source>
        <dbReference type="Proteomes" id="UP000252800"/>
    </source>
</evidence>